<name>A0ABT9N0M1_9ACTN</name>
<dbReference type="Pfam" id="PF16640">
    <property type="entry name" value="Big_3_5"/>
    <property type="match status" value="1"/>
</dbReference>
<dbReference type="InterPro" id="IPR032109">
    <property type="entry name" value="Big_3_5"/>
</dbReference>
<keyword evidence="1" id="KW-0732">Signal</keyword>
<proteinExistence type="predicted"/>
<keyword evidence="4" id="KW-1185">Reference proteome</keyword>
<dbReference type="Proteomes" id="UP001240984">
    <property type="component" value="Unassembled WGS sequence"/>
</dbReference>
<dbReference type="InterPro" id="IPR013783">
    <property type="entry name" value="Ig-like_fold"/>
</dbReference>
<reference evidence="3 4" key="1">
    <citation type="submission" date="2023-07" db="EMBL/GenBank/DDBJ databases">
        <title>Sequencing the genomes of 1000 actinobacteria strains.</title>
        <authorList>
            <person name="Klenk H.-P."/>
        </authorList>
    </citation>
    <scope>NUCLEOTIDE SEQUENCE [LARGE SCALE GENOMIC DNA]</scope>
    <source>
        <strain evidence="3 4">DSM 44710</strain>
    </source>
</reference>
<feature type="signal peptide" evidence="1">
    <location>
        <begin position="1"/>
        <end position="27"/>
    </location>
</feature>
<organism evidence="3 4">
    <name type="scientific">Catenuloplanes nepalensis</name>
    <dbReference type="NCBI Taxonomy" id="587533"/>
    <lineage>
        <taxon>Bacteria</taxon>
        <taxon>Bacillati</taxon>
        <taxon>Actinomycetota</taxon>
        <taxon>Actinomycetes</taxon>
        <taxon>Micromonosporales</taxon>
        <taxon>Micromonosporaceae</taxon>
        <taxon>Catenuloplanes</taxon>
    </lineage>
</organism>
<accession>A0ABT9N0M1</accession>
<evidence type="ECO:0000313" key="3">
    <source>
        <dbReference type="EMBL" id="MDP9797237.1"/>
    </source>
</evidence>
<protein>
    <recommendedName>
        <fullName evidence="2">Bacterial Ig-like domain-containing protein</fullName>
    </recommendedName>
</protein>
<dbReference type="EMBL" id="JAUSRA010000001">
    <property type="protein sequence ID" value="MDP9797237.1"/>
    <property type="molecule type" value="Genomic_DNA"/>
</dbReference>
<sequence length="289" mass="29192">MNLSKRAIMVATAATALLVGAPTAALAAPAGTVGLSPLSGKWQFGTGNPSDSVTLTAPAAACPAGSTYYINALTAAGREADVVTAGAPLAPLVTLGADLAIPAQSGTFTGGSTQLLVNSILPAGTSDLELSPADAAKPVGTVLATAPFSVVGACVDSSFAVTTYAATSVDISAATRAPKPADWPANTFYDALQWSWDARSATTVDAHVYPTRVKRDQAVWAVVDTSATRGKVQVLDGTKVVATADLCEGYALVRIPPLTTKGQHTLTVVFTGSDTHRPATSAPITVTVI</sequence>
<dbReference type="PROSITE" id="PS51318">
    <property type="entry name" value="TAT"/>
    <property type="match status" value="1"/>
</dbReference>
<evidence type="ECO:0000259" key="2">
    <source>
        <dbReference type="Pfam" id="PF16640"/>
    </source>
</evidence>
<gene>
    <name evidence="3" type="ORF">J2S43_005749</name>
</gene>
<feature type="chain" id="PRO_5046627904" description="Bacterial Ig-like domain-containing protein" evidence="1">
    <location>
        <begin position="28"/>
        <end position="289"/>
    </location>
</feature>
<comment type="caution">
    <text evidence="3">The sequence shown here is derived from an EMBL/GenBank/DDBJ whole genome shotgun (WGS) entry which is preliminary data.</text>
</comment>
<evidence type="ECO:0000256" key="1">
    <source>
        <dbReference type="SAM" id="SignalP"/>
    </source>
</evidence>
<evidence type="ECO:0000313" key="4">
    <source>
        <dbReference type="Proteomes" id="UP001240984"/>
    </source>
</evidence>
<feature type="domain" description="Bacterial Ig-like" evidence="2">
    <location>
        <begin position="219"/>
        <end position="288"/>
    </location>
</feature>
<dbReference type="RefSeq" id="WP_306834418.1">
    <property type="nucleotide sequence ID" value="NZ_JAUSRA010000001.1"/>
</dbReference>
<dbReference type="InterPro" id="IPR006311">
    <property type="entry name" value="TAT_signal"/>
</dbReference>
<dbReference type="Gene3D" id="2.60.40.10">
    <property type="entry name" value="Immunoglobulins"/>
    <property type="match status" value="1"/>
</dbReference>